<feature type="transmembrane region" description="Helical" evidence="7">
    <location>
        <begin position="163"/>
        <end position="185"/>
    </location>
</feature>
<dbReference type="InterPro" id="IPR036640">
    <property type="entry name" value="ABC1_TM_sf"/>
</dbReference>
<name>A0A4U9Y981_STRAP</name>
<evidence type="ECO:0000256" key="6">
    <source>
        <dbReference type="ARBA" id="ARBA00023136"/>
    </source>
</evidence>
<feature type="transmembrane region" description="Helical" evidence="7">
    <location>
        <begin position="283"/>
        <end position="301"/>
    </location>
</feature>
<keyword evidence="3" id="KW-0547">Nucleotide-binding</keyword>
<comment type="subcellular location">
    <subcellularLocation>
        <location evidence="1">Cell membrane</location>
        <topology evidence="1">Multi-pass membrane protein</topology>
    </subcellularLocation>
</comment>
<accession>A0A4U9Y981</accession>
<dbReference type="SMART" id="SM00382">
    <property type="entry name" value="AAA"/>
    <property type="match status" value="1"/>
</dbReference>
<evidence type="ECO:0000256" key="2">
    <source>
        <dbReference type="ARBA" id="ARBA00022692"/>
    </source>
</evidence>
<dbReference type="AlphaFoldDB" id="A0A4U9Y981"/>
<feature type="domain" description="ABC transmembrane type-1" evidence="9">
    <location>
        <begin position="28"/>
        <end position="303"/>
    </location>
</feature>
<dbReference type="GO" id="GO:0005524">
    <property type="term" value="F:ATP binding"/>
    <property type="evidence" value="ECO:0007669"/>
    <property type="project" value="UniProtKB-KW"/>
</dbReference>
<dbReference type="Gene3D" id="1.20.1560.10">
    <property type="entry name" value="ABC transporter type 1, transmembrane domain"/>
    <property type="match status" value="1"/>
</dbReference>
<dbReference type="InterPro" id="IPR003593">
    <property type="entry name" value="AAA+_ATPase"/>
</dbReference>
<dbReference type="Gene3D" id="3.40.50.300">
    <property type="entry name" value="P-loop containing nucleotide triphosphate hydrolases"/>
    <property type="match status" value="1"/>
</dbReference>
<proteinExistence type="predicted"/>
<feature type="transmembrane region" description="Helical" evidence="7">
    <location>
        <begin position="253"/>
        <end position="271"/>
    </location>
</feature>
<dbReference type="InterPro" id="IPR039421">
    <property type="entry name" value="Type_1_exporter"/>
</dbReference>
<evidence type="ECO:0000259" key="9">
    <source>
        <dbReference type="PROSITE" id="PS50929"/>
    </source>
</evidence>
<keyword evidence="2 7" id="KW-0812">Transmembrane</keyword>
<keyword evidence="5 7" id="KW-1133">Transmembrane helix</keyword>
<dbReference type="PANTHER" id="PTHR43394:SF1">
    <property type="entry name" value="ATP-BINDING CASSETTE SUB-FAMILY B MEMBER 10, MITOCHONDRIAL"/>
    <property type="match status" value="1"/>
</dbReference>
<sequence>METKKRYTTRVILSRLFQVMNHLLPFIALAVFFAVLGFVTTVTIPTLVIVLGFHALNGQQPAWWSLILLIGLALARGAFRYGEHYFGHFVAFHSLADLRKLIFAKLRRLAPAKLDHQDSGKLLKMIGEDIEALEIFFAHTIAPICTGFLTALLMGMYFAYFSFWFALVTLMTYGILAIILPRMFALGLQDILQKQNQERSNYVSFFLESLKAMGDLSQFGKSHERFAELTGRSQTVNQLERQVTQKQYLQQTVTFLVVGLSLTSVALLAFYQVENHQLSWQEAVLVLVAFSSSFAPFLELGRLPLGFKRAMNAGRTVFALLDEVEPVQTGQEIAVTLDDILIENMDFAYDNRQQKLFNNFSAHFEKGKIIGLIGKSGSGKSTLMKLIMRWYDSNAGSVFLTGVNSREVNRQHLQASFAYVPQIAQLFHQSLRENLLLGRNDISDESIWKLAERCRLKECLERLPNGLDTIIDGERDFSAGERQRLELMRALLKKADCYIFDEPTSNLDSLNEAAFLSIVKEECQGMIFMISHRTSTVAFAGEIYELDASRLKRLQ</sequence>
<dbReference type="SUPFAM" id="SSF52540">
    <property type="entry name" value="P-loop containing nucleoside triphosphate hydrolases"/>
    <property type="match status" value="1"/>
</dbReference>
<keyword evidence="10" id="KW-0378">Hydrolase</keyword>
<dbReference type="RefSeq" id="WP_126406346.1">
    <property type="nucleotide sequence ID" value="NZ_CABEID010000001.1"/>
</dbReference>
<dbReference type="GO" id="GO:0015421">
    <property type="term" value="F:ABC-type oligopeptide transporter activity"/>
    <property type="evidence" value="ECO:0007669"/>
    <property type="project" value="TreeGrafter"/>
</dbReference>
<dbReference type="GO" id="GO:0005886">
    <property type="term" value="C:plasma membrane"/>
    <property type="evidence" value="ECO:0007669"/>
    <property type="project" value="UniProtKB-SubCell"/>
</dbReference>
<dbReference type="InterPro" id="IPR027417">
    <property type="entry name" value="P-loop_NTPase"/>
</dbReference>
<dbReference type="InterPro" id="IPR003439">
    <property type="entry name" value="ABC_transporter-like_ATP-bd"/>
</dbReference>
<keyword evidence="4 10" id="KW-0067">ATP-binding</keyword>
<dbReference type="InterPro" id="IPR011527">
    <property type="entry name" value="ABC1_TM_dom"/>
</dbReference>
<feature type="transmembrane region" description="Helical" evidence="7">
    <location>
        <begin position="135"/>
        <end position="157"/>
    </location>
</feature>
<gene>
    <name evidence="10" type="primary">cydC</name>
    <name evidence="10" type="ORF">NCTC11062_00305</name>
</gene>
<dbReference type="EC" id="3.6.3.-" evidence="10"/>
<evidence type="ECO:0000256" key="5">
    <source>
        <dbReference type="ARBA" id="ARBA00022989"/>
    </source>
</evidence>
<reference evidence="10 11" key="1">
    <citation type="submission" date="2019-05" db="EMBL/GenBank/DDBJ databases">
        <authorList>
            <consortium name="Pathogen Informatics"/>
        </authorList>
    </citation>
    <scope>NUCLEOTIDE SEQUENCE [LARGE SCALE GENOMIC DNA]</scope>
    <source>
        <strain evidence="10 11">NCTC11062</strain>
    </source>
</reference>
<evidence type="ECO:0000313" key="10">
    <source>
        <dbReference type="EMBL" id="VTS21851.1"/>
    </source>
</evidence>
<organism evidence="10 11">
    <name type="scientific">Streptococcus anginosus</name>
    <dbReference type="NCBI Taxonomy" id="1328"/>
    <lineage>
        <taxon>Bacteria</taxon>
        <taxon>Bacillati</taxon>
        <taxon>Bacillota</taxon>
        <taxon>Bacilli</taxon>
        <taxon>Lactobacillales</taxon>
        <taxon>Streptococcaceae</taxon>
        <taxon>Streptococcus</taxon>
        <taxon>Streptococcus anginosus group</taxon>
    </lineage>
</organism>
<dbReference type="EMBL" id="CABEID010000001">
    <property type="protein sequence ID" value="VTS21851.1"/>
    <property type="molecule type" value="Genomic_DNA"/>
</dbReference>
<evidence type="ECO:0000313" key="11">
    <source>
        <dbReference type="Proteomes" id="UP000403538"/>
    </source>
</evidence>
<feature type="transmembrane region" description="Helical" evidence="7">
    <location>
        <begin position="23"/>
        <end position="56"/>
    </location>
</feature>
<dbReference type="SUPFAM" id="SSF90123">
    <property type="entry name" value="ABC transporter transmembrane region"/>
    <property type="match status" value="1"/>
</dbReference>
<dbReference type="Proteomes" id="UP000403538">
    <property type="component" value="Unassembled WGS sequence"/>
</dbReference>
<dbReference type="PROSITE" id="PS50893">
    <property type="entry name" value="ABC_TRANSPORTER_2"/>
    <property type="match status" value="1"/>
</dbReference>
<dbReference type="CDD" id="cd03228">
    <property type="entry name" value="ABCC_MRP_Like"/>
    <property type="match status" value="1"/>
</dbReference>
<evidence type="ECO:0000256" key="4">
    <source>
        <dbReference type="ARBA" id="ARBA00022840"/>
    </source>
</evidence>
<feature type="transmembrane region" description="Helical" evidence="7">
    <location>
        <begin position="62"/>
        <end position="79"/>
    </location>
</feature>
<dbReference type="Pfam" id="PF00005">
    <property type="entry name" value="ABC_tran"/>
    <property type="match status" value="1"/>
</dbReference>
<protein>
    <submittedName>
        <fullName evidence="10">ABC transporter ATP-binding protein</fullName>
        <ecNumber evidence="10">3.6.3.-</ecNumber>
    </submittedName>
</protein>
<evidence type="ECO:0000256" key="3">
    <source>
        <dbReference type="ARBA" id="ARBA00022741"/>
    </source>
</evidence>
<keyword evidence="6 7" id="KW-0472">Membrane</keyword>
<evidence type="ECO:0000256" key="1">
    <source>
        <dbReference type="ARBA" id="ARBA00004651"/>
    </source>
</evidence>
<dbReference type="PANTHER" id="PTHR43394">
    <property type="entry name" value="ATP-DEPENDENT PERMEASE MDL1, MITOCHONDRIAL"/>
    <property type="match status" value="1"/>
</dbReference>
<feature type="domain" description="ABC transporter" evidence="8">
    <location>
        <begin position="340"/>
        <end position="554"/>
    </location>
</feature>
<dbReference type="GO" id="GO:0016887">
    <property type="term" value="F:ATP hydrolysis activity"/>
    <property type="evidence" value="ECO:0007669"/>
    <property type="project" value="InterPro"/>
</dbReference>
<dbReference type="PROSITE" id="PS50929">
    <property type="entry name" value="ABC_TM1F"/>
    <property type="match status" value="1"/>
</dbReference>
<evidence type="ECO:0000259" key="8">
    <source>
        <dbReference type="PROSITE" id="PS50893"/>
    </source>
</evidence>
<evidence type="ECO:0000256" key="7">
    <source>
        <dbReference type="SAM" id="Phobius"/>
    </source>
</evidence>
<dbReference type="Pfam" id="PF00664">
    <property type="entry name" value="ABC_membrane"/>
    <property type="match status" value="1"/>
</dbReference>